<sequence length="733" mass="81320">MAALLAPAEPRLAEFFLEAADAAPPEPVRESGPAYGKARSGGRPAPETDPDRIAALLNEAGPFARVAGYEFRSQQAEMARLVARAFRDKEFLAVEAPTGTGKSLAYLLAAVHFAVSRQAPVVISTNTRNLQGQIWEKEIPQVRKALPGLAWKASRLLGQDNYFCWQSFHRIYAGAGNLNAADQAALAYLVSFSHLSREGLLSESARFLQNRFPVLRYWMEDLKAGGDHCAGPRCSMAGRCFYQRARLAAQQSDIIITNHALTLSPPANFPVYRHLILDEAHNIEDAAAEAHSRGVESETVAGLLSRLAAGQRKKKEGAALRLAAQETRAAWLSFSGLVNRMLPAGPPRALAALRNDPRWPEAEQRRSELLTRWQAMEAELEGAGKRQGVIADPDFQAEENEERGLALRARRHREDLQFIFNPADNYVSYGGRAESEREGWFLKSTPVELDALLNRELFDAMESVVFTSATLTVGRKFDFFLRRWGVESRPGLKAAQLASPFDFRRQALLAVPSNFTRFDYHGSEDLYVVALAEGIETVARTVGGKQLVLFAARRRMEAAYYQVKENLAGAGFAVLCQNLDGSRSHLAGRLREGIGNYLLFGTRSFQEGVDIPGLRAVLIEKMPFPGKQDPLLNARQQAILKRGGRPFQDYILPLAIISLRQAFGRLIRNRQDRGVVVIFDPRPLEEYPEALASLPDCPRIIADTPRFYEKLKEAVNRLYERKPEGVKKAGAAG</sequence>
<dbReference type="GO" id="GO:0003677">
    <property type="term" value="F:DNA binding"/>
    <property type="evidence" value="ECO:0007669"/>
    <property type="project" value="UniProtKB-KW"/>
</dbReference>
<evidence type="ECO:0000259" key="15">
    <source>
        <dbReference type="PROSITE" id="PS51193"/>
    </source>
</evidence>
<keyword evidence="4" id="KW-0227">DNA damage</keyword>
<dbReference type="InterPro" id="IPR014001">
    <property type="entry name" value="Helicase_ATP-bd"/>
</dbReference>
<keyword evidence="12" id="KW-0413">Isomerase</keyword>
<keyword evidence="9" id="KW-0411">Iron-sulfur</keyword>
<name>A0A1V5MF44_UNCT6</name>
<evidence type="ECO:0000256" key="13">
    <source>
        <dbReference type="ARBA" id="ARBA00038058"/>
    </source>
</evidence>
<evidence type="ECO:0000256" key="3">
    <source>
        <dbReference type="ARBA" id="ARBA00022741"/>
    </source>
</evidence>
<dbReference type="InterPro" id="IPR014013">
    <property type="entry name" value="Helic_SF1/SF2_ATP-bd_DinG/Rad3"/>
</dbReference>
<evidence type="ECO:0000313" key="16">
    <source>
        <dbReference type="EMBL" id="OPZ91816.1"/>
    </source>
</evidence>
<keyword evidence="5" id="KW-0378">Hydrolase</keyword>
<keyword evidence="6" id="KW-0347">Helicase</keyword>
<evidence type="ECO:0000256" key="9">
    <source>
        <dbReference type="ARBA" id="ARBA00023014"/>
    </source>
</evidence>
<dbReference type="InterPro" id="IPR010614">
    <property type="entry name" value="RAD3-like_helicase_DEAD"/>
</dbReference>
<evidence type="ECO:0000256" key="12">
    <source>
        <dbReference type="ARBA" id="ARBA00023235"/>
    </source>
</evidence>
<dbReference type="GO" id="GO:0005524">
    <property type="term" value="F:ATP binding"/>
    <property type="evidence" value="ECO:0007669"/>
    <property type="project" value="UniProtKB-KW"/>
</dbReference>
<feature type="region of interest" description="Disordered" evidence="14">
    <location>
        <begin position="23"/>
        <end position="50"/>
    </location>
</feature>
<dbReference type="GO" id="GO:0046872">
    <property type="term" value="F:metal ion binding"/>
    <property type="evidence" value="ECO:0007669"/>
    <property type="project" value="UniProtKB-KW"/>
</dbReference>
<gene>
    <name evidence="16" type="ORF">BWY73_01001</name>
</gene>
<dbReference type="GO" id="GO:0003678">
    <property type="term" value="F:DNA helicase activity"/>
    <property type="evidence" value="ECO:0007669"/>
    <property type="project" value="InterPro"/>
</dbReference>
<dbReference type="GO" id="GO:0006281">
    <property type="term" value="P:DNA repair"/>
    <property type="evidence" value="ECO:0007669"/>
    <property type="project" value="UniProtKB-KW"/>
</dbReference>
<evidence type="ECO:0000256" key="11">
    <source>
        <dbReference type="ARBA" id="ARBA00023204"/>
    </source>
</evidence>
<keyword evidence="7" id="KW-0067">ATP-binding</keyword>
<evidence type="ECO:0000256" key="10">
    <source>
        <dbReference type="ARBA" id="ARBA00023125"/>
    </source>
</evidence>
<evidence type="ECO:0000256" key="2">
    <source>
        <dbReference type="ARBA" id="ARBA00022723"/>
    </source>
</evidence>
<evidence type="ECO:0000256" key="4">
    <source>
        <dbReference type="ARBA" id="ARBA00022763"/>
    </source>
</evidence>
<dbReference type="InterPro" id="IPR045028">
    <property type="entry name" value="DinG/Rad3-like"/>
</dbReference>
<accession>A0A1V5MF44</accession>
<dbReference type="Proteomes" id="UP000485484">
    <property type="component" value="Unassembled WGS sequence"/>
</dbReference>
<dbReference type="PANTHER" id="PTHR11472">
    <property type="entry name" value="DNA REPAIR DEAD HELICASE RAD3/XP-D SUBFAMILY MEMBER"/>
    <property type="match status" value="1"/>
</dbReference>
<dbReference type="InterPro" id="IPR027417">
    <property type="entry name" value="P-loop_NTPase"/>
</dbReference>
<keyword evidence="8" id="KW-0408">Iron</keyword>
<dbReference type="Pfam" id="PF06733">
    <property type="entry name" value="DEAD_2"/>
    <property type="match status" value="1"/>
</dbReference>
<organism evidence="16">
    <name type="scientific">candidate division TA06 bacterium ADurb.Bin417</name>
    <dbReference type="NCBI Taxonomy" id="1852828"/>
    <lineage>
        <taxon>Bacteria</taxon>
        <taxon>Bacteria division TA06</taxon>
    </lineage>
</organism>
<evidence type="ECO:0000256" key="8">
    <source>
        <dbReference type="ARBA" id="ARBA00023004"/>
    </source>
</evidence>
<evidence type="ECO:0000256" key="7">
    <source>
        <dbReference type="ARBA" id="ARBA00022840"/>
    </source>
</evidence>
<dbReference type="Gene3D" id="3.40.50.300">
    <property type="entry name" value="P-loop containing nucleotide triphosphate hydrolases"/>
    <property type="match status" value="2"/>
</dbReference>
<dbReference type="SMART" id="SM00491">
    <property type="entry name" value="HELICc2"/>
    <property type="match status" value="1"/>
</dbReference>
<dbReference type="AlphaFoldDB" id="A0A1V5MF44"/>
<dbReference type="InterPro" id="IPR006555">
    <property type="entry name" value="ATP-dep_Helicase_C"/>
</dbReference>
<dbReference type="GO" id="GO:0051539">
    <property type="term" value="F:4 iron, 4 sulfur cluster binding"/>
    <property type="evidence" value="ECO:0007669"/>
    <property type="project" value="UniProtKB-KW"/>
</dbReference>
<dbReference type="GO" id="GO:0016818">
    <property type="term" value="F:hydrolase activity, acting on acid anhydrides, in phosphorus-containing anhydrides"/>
    <property type="evidence" value="ECO:0007669"/>
    <property type="project" value="InterPro"/>
</dbReference>
<keyword evidence="11" id="KW-0234">DNA repair</keyword>
<keyword evidence="2" id="KW-0479">Metal-binding</keyword>
<feature type="domain" description="Helicase ATP-binding" evidence="15">
    <location>
        <begin position="61"/>
        <end position="324"/>
    </location>
</feature>
<dbReference type="InterPro" id="IPR006554">
    <property type="entry name" value="Helicase-like_DEXD_c2"/>
</dbReference>
<dbReference type="SMART" id="SM00488">
    <property type="entry name" value="DEXDc2"/>
    <property type="match status" value="1"/>
</dbReference>
<dbReference type="EMBL" id="MWAK01000149">
    <property type="protein sequence ID" value="OPZ91816.1"/>
    <property type="molecule type" value="Genomic_DNA"/>
</dbReference>
<keyword evidence="3" id="KW-0547">Nucleotide-binding</keyword>
<comment type="similarity">
    <text evidence="13">Belongs to the helicase family. DinG subfamily.</text>
</comment>
<reference evidence="16" key="1">
    <citation type="submission" date="2017-02" db="EMBL/GenBank/DDBJ databases">
        <title>Delving into the versatile metabolic prowess of the omnipresent phylum Bacteroidetes.</title>
        <authorList>
            <person name="Nobu M.K."/>
            <person name="Mei R."/>
            <person name="Narihiro T."/>
            <person name="Kuroda K."/>
            <person name="Liu W.-T."/>
        </authorList>
    </citation>
    <scope>NUCLEOTIDE SEQUENCE</scope>
    <source>
        <strain evidence="16">ADurb.Bin417</strain>
    </source>
</reference>
<proteinExistence type="inferred from homology"/>
<evidence type="ECO:0000256" key="1">
    <source>
        <dbReference type="ARBA" id="ARBA00022485"/>
    </source>
</evidence>
<comment type="caution">
    <text evidence="16">The sequence shown here is derived from an EMBL/GenBank/DDBJ whole genome shotgun (WGS) entry which is preliminary data.</text>
</comment>
<evidence type="ECO:0000256" key="6">
    <source>
        <dbReference type="ARBA" id="ARBA00022806"/>
    </source>
</evidence>
<dbReference type="PROSITE" id="PS51193">
    <property type="entry name" value="HELICASE_ATP_BIND_2"/>
    <property type="match status" value="1"/>
</dbReference>
<dbReference type="PANTHER" id="PTHR11472:SF34">
    <property type="entry name" value="REGULATOR OF TELOMERE ELONGATION HELICASE 1"/>
    <property type="match status" value="1"/>
</dbReference>
<keyword evidence="1" id="KW-0004">4Fe-4S</keyword>
<dbReference type="SUPFAM" id="SSF52540">
    <property type="entry name" value="P-loop containing nucleoside triphosphate hydrolases"/>
    <property type="match status" value="1"/>
</dbReference>
<dbReference type="SMART" id="SM00487">
    <property type="entry name" value="DEXDc"/>
    <property type="match status" value="1"/>
</dbReference>
<keyword evidence="10" id="KW-0238">DNA-binding</keyword>
<evidence type="ECO:0000256" key="14">
    <source>
        <dbReference type="SAM" id="MobiDB-lite"/>
    </source>
</evidence>
<dbReference type="Pfam" id="PF13307">
    <property type="entry name" value="Helicase_C_2"/>
    <property type="match status" value="1"/>
</dbReference>
<evidence type="ECO:0000256" key="5">
    <source>
        <dbReference type="ARBA" id="ARBA00022801"/>
    </source>
</evidence>
<protein>
    <recommendedName>
        <fullName evidence="15">Helicase ATP-binding domain-containing protein</fullName>
    </recommendedName>
</protein>